<evidence type="ECO:0000256" key="7">
    <source>
        <dbReference type="RuleBase" id="RU000489"/>
    </source>
</evidence>
<evidence type="ECO:0000259" key="9">
    <source>
        <dbReference type="PROSITE" id="PS51910"/>
    </source>
</evidence>
<evidence type="ECO:0000256" key="4">
    <source>
        <dbReference type="ARBA" id="ARBA00023277"/>
    </source>
</evidence>
<organism evidence="10 11">
    <name type="scientific">Coemansia pectinata</name>
    <dbReference type="NCBI Taxonomy" id="1052879"/>
    <lineage>
        <taxon>Eukaryota</taxon>
        <taxon>Fungi</taxon>
        <taxon>Fungi incertae sedis</taxon>
        <taxon>Zoopagomycota</taxon>
        <taxon>Kickxellomycotina</taxon>
        <taxon>Kickxellomycetes</taxon>
        <taxon>Kickxellales</taxon>
        <taxon>Kickxellaceae</taxon>
        <taxon>Coemansia</taxon>
    </lineage>
</organism>
<feature type="region of interest" description="Disordered" evidence="8">
    <location>
        <begin position="379"/>
        <end position="415"/>
    </location>
</feature>
<dbReference type="GO" id="GO:0008843">
    <property type="term" value="F:endochitinase activity"/>
    <property type="evidence" value="ECO:0007669"/>
    <property type="project" value="UniProtKB-EC"/>
</dbReference>
<evidence type="ECO:0000256" key="1">
    <source>
        <dbReference type="ARBA" id="ARBA00000822"/>
    </source>
</evidence>
<dbReference type="Proteomes" id="UP001140011">
    <property type="component" value="Unassembled WGS sequence"/>
</dbReference>
<feature type="compositionally biased region" description="Low complexity" evidence="8">
    <location>
        <begin position="386"/>
        <end position="415"/>
    </location>
</feature>
<protein>
    <recommendedName>
        <fullName evidence="9">GH18 domain-containing protein</fullName>
    </recommendedName>
</protein>
<dbReference type="PANTHER" id="PTHR11177:SF392">
    <property type="entry name" value="HAP41P"/>
    <property type="match status" value="1"/>
</dbReference>
<dbReference type="PANTHER" id="PTHR11177">
    <property type="entry name" value="CHITINASE"/>
    <property type="match status" value="1"/>
</dbReference>
<dbReference type="InterPro" id="IPR001579">
    <property type="entry name" value="Glyco_hydro_18_chit_AS"/>
</dbReference>
<dbReference type="OrthoDB" id="76388at2759"/>
<dbReference type="PROSITE" id="PS01095">
    <property type="entry name" value="GH18_1"/>
    <property type="match status" value="1"/>
</dbReference>
<feature type="domain" description="GH18" evidence="9">
    <location>
        <begin position="5"/>
        <end position="375"/>
    </location>
</feature>
<evidence type="ECO:0000313" key="10">
    <source>
        <dbReference type="EMBL" id="KAJ2755366.1"/>
    </source>
</evidence>
<evidence type="ECO:0000313" key="11">
    <source>
        <dbReference type="Proteomes" id="UP001140011"/>
    </source>
</evidence>
<dbReference type="Pfam" id="PF00704">
    <property type="entry name" value="Glyco_hydro_18"/>
    <property type="match status" value="2"/>
</dbReference>
<dbReference type="Gene3D" id="3.20.20.80">
    <property type="entry name" value="Glycosidases"/>
    <property type="match status" value="2"/>
</dbReference>
<evidence type="ECO:0000256" key="2">
    <source>
        <dbReference type="ARBA" id="ARBA00022801"/>
    </source>
</evidence>
<keyword evidence="4" id="KW-0119">Carbohydrate metabolism</keyword>
<comment type="caution">
    <text evidence="10">The sequence shown here is derived from an EMBL/GenBank/DDBJ whole genome shotgun (WGS) entry which is preliminary data.</text>
</comment>
<dbReference type="InterPro" id="IPR050314">
    <property type="entry name" value="Glycosyl_Hydrlase_18"/>
</dbReference>
<keyword evidence="2 7" id="KW-0378">Hydrolase</keyword>
<dbReference type="GO" id="GO:0008061">
    <property type="term" value="F:chitin binding"/>
    <property type="evidence" value="ECO:0007669"/>
    <property type="project" value="InterPro"/>
</dbReference>
<sequence>MVAGGIVAGYAPAWKDISSVDMSKFTHINLAYAEPRANGTFALESSYNVDELADKIHRAGARVLLSLGGYSGSAHLSDIFKYSDSRGTLISGVVDYLKTHNLDGVDVDWVSSECNKVDVQNDASNLLVFVRELRQALDSAVMPSGTKRLLALGVGMTPFTGPNGQPLSDVSGFANWVDYINILAYDVNGQQSNTGPNAPLNFEYGRGVQQSLVTAIDSWTQAKFPANQITAGLAFYGRSSMAKTDMSMQPWNVYQAQEGVARGDNDDGLWADRCTGNPASYSGVWSYGNLRKQNLLQSADTAVSPWQRYWDSVSLTPWLFNPSSKVFISYDDQSSISAKVSHVVGKGLRGVTVYDITMDYNNELISVVWGAIKPDNAEQTSLSPLPKSSETFSWPSSSSQTTPTPTPSSSRNSSSSVSISSGITAAGVALSLASSVFGGPVIMGYYPSWKRAQSATVDWSKYTHVNIAFSIPRQDGTFTFEDDWVLPQMISQVRAGGAKVLMSVGGWTGSNFFSTIVKDNNARSTMISSMVNYVKSNNLDGIDIDWEYPGRLGDNCNIFDEANDTPNFLKFLQDLRAAFDGAFGVKQKLITLAVRVQPFDINGVPSKDVAAFAKVVDFANLMQYDINGGWNTKTGPNAPFNFQQGEGLQVSFVSAINDWVGAGFPANQLTAGIGFYGRSTIALQDMTKDPTNQYQAQAAVVPLGDSEDAPWYDACAGSTANSGVWQWKHLRDQGVLTSPATASAPWVRQWDSVSQTPWLFNPSTKQFISYDDPQSLQIKVNYAASRGLAGAMVWSSNMDYNNELMNVLHSWPSGPVVTPPVTTSATSSAPGTSTVANTSSSSSSSYETASSTTSATSKISLSTTVSSTTAGGSGPVAGGACASTGIYQCGDSSGKKAGYFLCLYGKWVAQSCGSGTVCLQSGSAISCGWPQ</sequence>
<name>A0A9W8H1J8_9FUNG</name>
<feature type="domain" description="GH18" evidence="9">
    <location>
        <begin position="440"/>
        <end position="815"/>
    </location>
</feature>
<keyword evidence="3" id="KW-0146">Chitin degradation</keyword>
<accession>A0A9W8H1J8</accession>
<dbReference type="GO" id="GO:0000272">
    <property type="term" value="P:polysaccharide catabolic process"/>
    <property type="evidence" value="ECO:0007669"/>
    <property type="project" value="UniProtKB-KW"/>
</dbReference>
<dbReference type="PROSITE" id="PS51910">
    <property type="entry name" value="GH18_2"/>
    <property type="match status" value="2"/>
</dbReference>
<dbReference type="Gene3D" id="3.10.50.10">
    <property type="match status" value="2"/>
</dbReference>
<dbReference type="AlphaFoldDB" id="A0A9W8H1J8"/>
<keyword evidence="5 7" id="KW-0326">Glycosidase</keyword>
<evidence type="ECO:0000256" key="5">
    <source>
        <dbReference type="ARBA" id="ARBA00023295"/>
    </source>
</evidence>
<evidence type="ECO:0000256" key="8">
    <source>
        <dbReference type="SAM" id="MobiDB-lite"/>
    </source>
</evidence>
<keyword evidence="11" id="KW-1185">Reference proteome</keyword>
<dbReference type="SUPFAM" id="SSF54556">
    <property type="entry name" value="Chitinase insertion domain"/>
    <property type="match status" value="2"/>
</dbReference>
<gene>
    <name evidence="10" type="ORF">GGI19_001718</name>
</gene>
<dbReference type="EMBL" id="JANBUH010000066">
    <property type="protein sequence ID" value="KAJ2755366.1"/>
    <property type="molecule type" value="Genomic_DNA"/>
</dbReference>
<dbReference type="SMART" id="SM00636">
    <property type="entry name" value="Glyco_18"/>
    <property type="match status" value="2"/>
</dbReference>
<dbReference type="InterPro" id="IPR029070">
    <property type="entry name" value="Chitinase_insertion_sf"/>
</dbReference>
<keyword evidence="6" id="KW-0624">Polysaccharide degradation</keyword>
<evidence type="ECO:0000256" key="3">
    <source>
        <dbReference type="ARBA" id="ARBA00023024"/>
    </source>
</evidence>
<feature type="region of interest" description="Disordered" evidence="8">
    <location>
        <begin position="819"/>
        <end position="849"/>
    </location>
</feature>
<dbReference type="InterPro" id="IPR017853">
    <property type="entry name" value="GH"/>
</dbReference>
<dbReference type="SUPFAM" id="SSF51445">
    <property type="entry name" value="(Trans)glycosidases"/>
    <property type="match status" value="2"/>
</dbReference>
<reference evidence="10" key="1">
    <citation type="submission" date="2022-07" db="EMBL/GenBank/DDBJ databases">
        <title>Phylogenomic reconstructions and comparative analyses of Kickxellomycotina fungi.</title>
        <authorList>
            <person name="Reynolds N.K."/>
            <person name="Stajich J.E."/>
            <person name="Barry K."/>
            <person name="Grigoriev I.V."/>
            <person name="Crous P."/>
            <person name="Smith M.E."/>
        </authorList>
    </citation>
    <scope>NUCLEOTIDE SEQUENCE</scope>
    <source>
        <strain evidence="10">BCRC 34297</strain>
    </source>
</reference>
<dbReference type="GO" id="GO:0006032">
    <property type="term" value="P:chitin catabolic process"/>
    <property type="evidence" value="ECO:0007669"/>
    <property type="project" value="UniProtKB-KW"/>
</dbReference>
<proteinExistence type="predicted"/>
<dbReference type="GO" id="GO:0005576">
    <property type="term" value="C:extracellular region"/>
    <property type="evidence" value="ECO:0007669"/>
    <property type="project" value="TreeGrafter"/>
</dbReference>
<evidence type="ECO:0000256" key="6">
    <source>
        <dbReference type="ARBA" id="ARBA00023326"/>
    </source>
</evidence>
<dbReference type="Pfam" id="PF03427">
    <property type="entry name" value="CBM_19"/>
    <property type="match status" value="1"/>
</dbReference>
<dbReference type="InterPro" id="IPR011583">
    <property type="entry name" value="Chitinase_II/V-like_cat"/>
</dbReference>
<dbReference type="InterPro" id="IPR005089">
    <property type="entry name" value="CBM19"/>
</dbReference>
<dbReference type="InterPro" id="IPR001223">
    <property type="entry name" value="Glyco_hydro18_cat"/>
</dbReference>
<comment type="catalytic activity">
    <reaction evidence="1">
        <text>Random endo-hydrolysis of N-acetyl-beta-D-glucosaminide (1-&gt;4)-beta-linkages in chitin and chitodextrins.</text>
        <dbReference type="EC" id="3.2.1.14"/>
    </reaction>
</comment>